<comment type="similarity">
    <text evidence="1 2">Belongs to the Iojap/RsfS family.</text>
</comment>
<reference evidence="4" key="3">
    <citation type="submission" date="2018-04" db="EMBL/GenBank/DDBJ databases">
        <authorList>
            <person name="Sheh A."/>
            <person name="Shen Z."/>
            <person name="Mannion A.J."/>
            <person name="Fox J.G."/>
        </authorList>
    </citation>
    <scope>NUCLEOTIDE SEQUENCE</scope>
    <source>
        <strain evidence="4">MIT 97-6194</strain>
    </source>
</reference>
<reference evidence="4 5" key="1">
    <citation type="journal article" date="2014" name="Genome Announc.">
        <title>Draft genome sequences of eight enterohepatic helicobacter species isolated from both laboratory and wild rodents.</title>
        <authorList>
            <person name="Sheh A."/>
            <person name="Shen Z."/>
            <person name="Fox J.G."/>
        </authorList>
    </citation>
    <scope>NUCLEOTIDE SEQUENCE [LARGE SCALE GENOMIC DNA]</scope>
    <source>
        <strain evidence="4 5">MIT 97-6194</strain>
    </source>
</reference>
<dbReference type="EMBL" id="JRMP02000008">
    <property type="protein sequence ID" value="TLD94314.1"/>
    <property type="molecule type" value="Genomic_DNA"/>
</dbReference>
<proteinExistence type="inferred from homology"/>
<dbReference type="HAMAP" id="MF_01477">
    <property type="entry name" value="Iojap_RsfS"/>
    <property type="match status" value="1"/>
</dbReference>
<dbReference type="RefSeq" id="WP_034571340.1">
    <property type="nucleotide sequence ID" value="NZ_JRMP02000008.1"/>
</dbReference>
<name>A0A347VTI5_9HELI</name>
<dbReference type="AlphaFoldDB" id="A0A347VTI5"/>
<dbReference type="GO" id="GO:0042256">
    <property type="term" value="P:cytosolic ribosome assembly"/>
    <property type="evidence" value="ECO:0007669"/>
    <property type="project" value="UniProtKB-UniRule"/>
</dbReference>
<keyword evidence="2" id="KW-0810">Translation regulation</keyword>
<comment type="caution">
    <text evidence="4">The sequence shown here is derived from an EMBL/GenBank/DDBJ whole genome shotgun (WGS) entry which is preliminary data.</text>
</comment>
<comment type="function">
    <text evidence="2">Functions as a ribosomal silencing factor. Interacts with ribosomal protein uL14 (rplN), blocking formation of intersubunit bridge B8. Prevents association of the 30S and 50S ribosomal subunits and the formation of functional ribosomes, thus repressing translation.</text>
</comment>
<dbReference type="InterPro" id="IPR004394">
    <property type="entry name" value="Iojap/RsfS/C7orf30"/>
</dbReference>
<dbReference type="STRING" id="1548018.LS64_05205"/>
<reference evidence="3 6" key="4">
    <citation type="submission" date="2019-12" db="EMBL/GenBank/DDBJ databases">
        <title>Multi-Generational Helicobacter saguini Isolates.</title>
        <authorList>
            <person name="Mannion A."/>
            <person name="Shen Z."/>
            <person name="Fox J.G."/>
        </authorList>
    </citation>
    <scope>NUCLEOTIDE SEQUENCE [LARGE SCALE GENOMIC DNA]</scope>
    <source>
        <strain evidence="3">16-048</strain>
        <strain evidence="6">16-048 (F4)</strain>
    </source>
</reference>
<comment type="subcellular location">
    <subcellularLocation>
        <location evidence="2">Cytoplasm</location>
    </subcellularLocation>
</comment>
<keyword evidence="2" id="KW-0963">Cytoplasm</keyword>
<dbReference type="GO" id="GO:0017148">
    <property type="term" value="P:negative regulation of translation"/>
    <property type="evidence" value="ECO:0007669"/>
    <property type="project" value="UniProtKB-UniRule"/>
</dbReference>
<dbReference type="NCBIfam" id="TIGR00090">
    <property type="entry name" value="rsfS_iojap_ybeB"/>
    <property type="match status" value="1"/>
</dbReference>
<accession>A0A347VTI5</accession>
<organism evidence="4 5">
    <name type="scientific">Helicobacter saguini</name>
    <dbReference type="NCBI Taxonomy" id="1548018"/>
    <lineage>
        <taxon>Bacteria</taxon>
        <taxon>Pseudomonadati</taxon>
        <taxon>Campylobacterota</taxon>
        <taxon>Epsilonproteobacteria</taxon>
        <taxon>Campylobacterales</taxon>
        <taxon>Helicobacteraceae</taxon>
        <taxon>Helicobacter</taxon>
    </lineage>
</organism>
<dbReference type="Pfam" id="PF02410">
    <property type="entry name" value="RsfS"/>
    <property type="match status" value="1"/>
</dbReference>
<dbReference type="PANTHER" id="PTHR21043:SF0">
    <property type="entry name" value="MITOCHONDRIAL ASSEMBLY OF RIBOSOMAL LARGE SUBUNIT PROTEIN 1"/>
    <property type="match status" value="1"/>
</dbReference>
<dbReference type="GO" id="GO:0043023">
    <property type="term" value="F:ribosomal large subunit binding"/>
    <property type="evidence" value="ECO:0007669"/>
    <property type="project" value="TreeGrafter"/>
</dbReference>
<dbReference type="PANTHER" id="PTHR21043">
    <property type="entry name" value="IOJAP SUPERFAMILY ORTHOLOG"/>
    <property type="match status" value="1"/>
</dbReference>
<dbReference type="EMBL" id="QBIU01000001">
    <property type="protein sequence ID" value="MWV69598.1"/>
    <property type="molecule type" value="Genomic_DNA"/>
</dbReference>
<protein>
    <recommendedName>
        <fullName evidence="2">Ribosomal silencing factor RsfS</fullName>
    </recommendedName>
</protein>
<evidence type="ECO:0000313" key="4">
    <source>
        <dbReference type="EMBL" id="TLD94314.1"/>
    </source>
</evidence>
<dbReference type="Proteomes" id="UP000029714">
    <property type="component" value="Unassembled WGS sequence"/>
</dbReference>
<reference evidence="4 5" key="2">
    <citation type="journal article" date="2016" name="Infect. Immun.">
        <title>Helicobacter saguini, a Novel Helicobacter Isolated from Cotton-Top Tamarins with Ulcerative Colitis, Has Proinflammatory Properties and Induces Typhlocolitis and Dysplasia in Gnotobiotic IL-10-/- Mice.</title>
        <authorList>
            <person name="Shen Z."/>
            <person name="Mannion A."/>
            <person name="Whary M.T."/>
            <person name="Muthupalani S."/>
            <person name="Sheh A."/>
            <person name="Feng Y."/>
            <person name="Gong G."/>
            <person name="Vandamme P."/>
            <person name="Holcombe H.R."/>
            <person name="Paster B.J."/>
            <person name="Fox J.G."/>
        </authorList>
    </citation>
    <scope>NUCLEOTIDE SEQUENCE [LARGE SCALE GENOMIC DNA]</scope>
    <source>
        <strain evidence="4 5">MIT 97-6194</strain>
    </source>
</reference>
<evidence type="ECO:0000313" key="5">
    <source>
        <dbReference type="Proteomes" id="UP000029714"/>
    </source>
</evidence>
<dbReference type="OrthoDB" id="9793681at2"/>
<dbReference type="GO" id="GO:0005737">
    <property type="term" value="C:cytoplasm"/>
    <property type="evidence" value="ECO:0007669"/>
    <property type="project" value="UniProtKB-SubCell"/>
</dbReference>
<comment type="subunit">
    <text evidence="2">Interacts with ribosomal protein uL14 (rplN).</text>
</comment>
<keyword evidence="2" id="KW-0678">Repressor</keyword>
<evidence type="ECO:0000313" key="6">
    <source>
        <dbReference type="Proteomes" id="UP000477070"/>
    </source>
</evidence>
<dbReference type="GO" id="GO:0090071">
    <property type="term" value="P:negative regulation of ribosome biogenesis"/>
    <property type="evidence" value="ECO:0007669"/>
    <property type="project" value="UniProtKB-UniRule"/>
</dbReference>
<dbReference type="SUPFAM" id="SSF81301">
    <property type="entry name" value="Nucleotidyltransferase"/>
    <property type="match status" value="1"/>
</dbReference>
<sequence>MSDTKEQQFTKKVLDSIIEILDSKKASDINVLDLQGKGYISQFVVIATSMAGKHSLALLEYLKEGLKPLGAKFYAVDDSSEDWIIIDLGEIMVHIFTENHRNKYNLDEFLEKNFKDSIKND</sequence>
<evidence type="ECO:0000313" key="3">
    <source>
        <dbReference type="EMBL" id="MWV69598.1"/>
    </source>
</evidence>
<dbReference type="InterPro" id="IPR043519">
    <property type="entry name" value="NT_sf"/>
</dbReference>
<dbReference type="Proteomes" id="UP000477070">
    <property type="component" value="Unassembled WGS sequence"/>
</dbReference>
<gene>
    <name evidence="2 4" type="primary">rsfS</name>
    <name evidence="3" type="ORF">DCO61_06170</name>
    <name evidence="4" type="ORF">LS64_006250</name>
</gene>
<keyword evidence="5" id="KW-1185">Reference proteome</keyword>
<evidence type="ECO:0000256" key="1">
    <source>
        <dbReference type="ARBA" id="ARBA00010574"/>
    </source>
</evidence>
<dbReference type="Gene3D" id="3.30.460.10">
    <property type="entry name" value="Beta Polymerase, domain 2"/>
    <property type="match status" value="1"/>
</dbReference>
<evidence type="ECO:0000256" key="2">
    <source>
        <dbReference type="HAMAP-Rule" id="MF_01477"/>
    </source>
</evidence>